<dbReference type="Proteomes" id="UP001286589">
    <property type="component" value="Unassembled WGS sequence"/>
</dbReference>
<dbReference type="Pfam" id="PF26610">
    <property type="entry name" value="YbbD_head"/>
    <property type="match status" value="1"/>
</dbReference>
<evidence type="ECO:0000313" key="2">
    <source>
        <dbReference type="EMBL" id="MDV2865259.1"/>
    </source>
</evidence>
<gene>
    <name evidence="2" type="ORF">R0H02_22725</name>
</gene>
<evidence type="ECO:0000313" key="3">
    <source>
        <dbReference type="Proteomes" id="UP001286589"/>
    </source>
</evidence>
<feature type="domain" description="YbbD head" evidence="1">
    <location>
        <begin position="18"/>
        <end position="67"/>
    </location>
</feature>
<protein>
    <recommendedName>
        <fullName evidence="1">YbbD head domain-containing protein</fullName>
    </recommendedName>
</protein>
<dbReference type="AlphaFoldDB" id="A0AB35RV96"/>
<comment type="caution">
    <text evidence="2">The sequence shown here is derived from an EMBL/GenBank/DDBJ whole genome shotgun (WGS) entry which is preliminary data.</text>
</comment>
<dbReference type="EMBL" id="JAWJAC010000017">
    <property type="protein sequence ID" value="MDV2865259.1"/>
    <property type="molecule type" value="Genomic_DNA"/>
</dbReference>
<dbReference type="InterPro" id="IPR058827">
    <property type="entry name" value="YbbD_head"/>
</dbReference>
<sequence length="144" mass="17020">MKWWLFFASITFSLCGCDTLEKNYNSFYEIPSSDGIKSWLPDFFPENSIDIKFKSNLDLNSFSVYFSIPEYETRSIFLESKNASSDGFIFMKKQDGDINIVMCANSNYNLFKEKNHMYFLIGFINKSKQYYLINITDKQYDDFC</sequence>
<proteinExistence type="predicted"/>
<accession>A0AB35RV96</accession>
<dbReference type="RefSeq" id="WP_142517012.1">
    <property type="nucleotide sequence ID" value="NZ_JAWJAC010000017.1"/>
</dbReference>
<name>A0AB35RV96_9ENTR</name>
<keyword evidence="3" id="KW-1185">Reference proteome</keyword>
<evidence type="ECO:0000259" key="1">
    <source>
        <dbReference type="Pfam" id="PF26610"/>
    </source>
</evidence>
<dbReference type="PROSITE" id="PS51257">
    <property type="entry name" value="PROKAR_LIPOPROTEIN"/>
    <property type="match status" value="1"/>
</dbReference>
<reference evidence="2 3" key="1">
    <citation type="submission" date="2023-10" db="EMBL/GenBank/DDBJ databases">
        <title>Phytobacter spp. The emergence of a new genus of hospital-origin enterobacteria encoding carbapenemases in Argentina.</title>
        <authorList>
            <person name="Vay C."/>
            <person name="Almuzara M."/>
            <person name="Traglia G.M."/>
            <person name="Campos J."/>
        </authorList>
    </citation>
    <scope>NUCLEOTIDE SEQUENCE [LARGE SCALE GENOMIC DNA]</scope>
    <source>
        <strain evidence="2 3">CVMA36</strain>
    </source>
</reference>
<organism evidence="2 3">
    <name type="scientific">Phytobacter ursingii</name>
    <dbReference type="NCBI Taxonomy" id="1972431"/>
    <lineage>
        <taxon>Bacteria</taxon>
        <taxon>Pseudomonadati</taxon>
        <taxon>Pseudomonadota</taxon>
        <taxon>Gammaproteobacteria</taxon>
        <taxon>Enterobacterales</taxon>
        <taxon>Enterobacteriaceae</taxon>
        <taxon>Phytobacter</taxon>
    </lineage>
</organism>